<gene>
    <name evidence="2" type="ORF">FHX46_004598</name>
</gene>
<evidence type="ECO:0008006" key="4">
    <source>
        <dbReference type="Google" id="ProtNLM"/>
    </source>
</evidence>
<dbReference type="PROSITE" id="PS51257">
    <property type="entry name" value="PROKAR_LIPOPROTEIN"/>
    <property type="match status" value="1"/>
</dbReference>
<sequence length="326" mass="34236">MFRVARPRRFVLLVLLALTVSACGPDLAKQNFPRTTVTESSVAPAPVDDPAVRLDALRTVDPCQILQGDTVTGVGAPVAESLYPRGLDGCGIHVTDAGGKEARLSLTMGELIDSTSQQAGAVDGLPVVENDLDDPDTPENEGCIVSVLTDSVAGLGIAVQVTYVGGDACGAGLTVLREVVRKVHAGPPQQRRPANSAVSLDPCALADTAVVTEVLGRATAKPVGLHDCNWTGGTADGWLRISQTVKPSEDENGSRITLAGGITAYQKKETRSGSRCTIAWTHLETGDEGEVVKFEYDNYHDDAAGDDSCGKARRIVDTILPKLPRA</sequence>
<reference evidence="2 3" key="1">
    <citation type="submission" date="2020-03" db="EMBL/GenBank/DDBJ databases">
        <title>Sequencing the genomes of 1000 actinobacteria strains.</title>
        <authorList>
            <person name="Klenk H.-P."/>
        </authorList>
    </citation>
    <scope>NUCLEOTIDE SEQUENCE [LARGE SCALE GENOMIC DNA]</scope>
    <source>
        <strain evidence="2 3">DSM 45668</strain>
    </source>
</reference>
<protein>
    <recommendedName>
        <fullName evidence="4">DUF3558 domain-containing protein</fullName>
    </recommendedName>
</protein>
<feature type="signal peptide" evidence="1">
    <location>
        <begin position="1"/>
        <end position="22"/>
    </location>
</feature>
<proteinExistence type="predicted"/>
<keyword evidence="3" id="KW-1185">Reference proteome</keyword>
<comment type="caution">
    <text evidence="2">The sequence shown here is derived from an EMBL/GenBank/DDBJ whole genome shotgun (WGS) entry which is preliminary data.</text>
</comment>
<evidence type="ECO:0000313" key="2">
    <source>
        <dbReference type="EMBL" id="NIH82068.1"/>
    </source>
</evidence>
<organism evidence="2 3">
    <name type="scientific">Amycolatopsis viridis</name>
    <dbReference type="NCBI Taxonomy" id="185678"/>
    <lineage>
        <taxon>Bacteria</taxon>
        <taxon>Bacillati</taxon>
        <taxon>Actinomycetota</taxon>
        <taxon>Actinomycetes</taxon>
        <taxon>Pseudonocardiales</taxon>
        <taxon>Pseudonocardiaceae</taxon>
        <taxon>Amycolatopsis</taxon>
    </lineage>
</organism>
<dbReference type="RefSeq" id="WP_313886227.1">
    <property type="nucleotide sequence ID" value="NZ_JAANOU010000001.1"/>
</dbReference>
<accession>A0ABX0SYL3</accession>
<evidence type="ECO:0000313" key="3">
    <source>
        <dbReference type="Proteomes" id="UP000754495"/>
    </source>
</evidence>
<feature type="chain" id="PRO_5046600067" description="DUF3558 domain-containing protein" evidence="1">
    <location>
        <begin position="23"/>
        <end position="326"/>
    </location>
</feature>
<dbReference type="EMBL" id="JAANOU010000001">
    <property type="protein sequence ID" value="NIH82068.1"/>
    <property type="molecule type" value="Genomic_DNA"/>
</dbReference>
<keyword evidence="1" id="KW-0732">Signal</keyword>
<dbReference type="Proteomes" id="UP000754495">
    <property type="component" value="Unassembled WGS sequence"/>
</dbReference>
<evidence type="ECO:0000256" key="1">
    <source>
        <dbReference type="SAM" id="SignalP"/>
    </source>
</evidence>
<name>A0ABX0SYL3_9PSEU</name>